<dbReference type="InterPro" id="IPR050313">
    <property type="entry name" value="Carb_Metab_HTH_regulators"/>
</dbReference>
<dbReference type="SMART" id="SM00420">
    <property type="entry name" value="HTH_DEOR"/>
    <property type="match status" value="1"/>
</dbReference>
<dbReference type="RefSeq" id="WP_068624614.1">
    <property type="nucleotide sequence ID" value="NZ_FJNB01000027.1"/>
</dbReference>
<dbReference type="Pfam" id="PF08220">
    <property type="entry name" value="HTH_DeoR"/>
    <property type="match status" value="1"/>
</dbReference>
<dbReference type="SUPFAM" id="SSF100950">
    <property type="entry name" value="NagB/RpiA/CoA transferase-like"/>
    <property type="match status" value="1"/>
</dbReference>
<dbReference type="OrthoDB" id="9798651at2"/>
<dbReference type="Proteomes" id="UP000199280">
    <property type="component" value="Unassembled WGS sequence"/>
</dbReference>
<dbReference type="EMBL" id="FNYT01000030">
    <property type="protein sequence ID" value="SEJ83891.1"/>
    <property type="molecule type" value="Genomic_DNA"/>
</dbReference>
<name>A0A143Z730_9LACT</name>
<evidence type="ECO:0000313" key="7">
    <source>
        <dbReference type="Proteomes" id="UP000076878"/>
    </source>
</evidence>
<reference evidence="5 7" key="1">
    <citation type="submission" date="2016-02" db="EMBL/GenBank/DDBJ databases">
        <authorList>
            <person name="Wen L."/>
            <person name="He K."/>
            <person name="Yang H."/>
        </authorList>
    </citation>
    <scope>NUCLEOTIDE SEQUENCE [LARGE SCALE GENOMIC DNA]</scope>
    <source>
        <strain evidence="5">Trichococcus_R210</strain>
    </source>
</reference>
<protein>
    <submittedName>
        <fullName evidence="5">Lacr bacterial regulatory protein hth signature</fullName>
    </submittedName>
    <submittedName>
        <fullName evidence="6">Transcriptional regulator, DeoR family</fullName>
    </submittedName>
</protein>
<keyword evidence="1" id="KW-0805">Transcription regulation</keyword>
<proteinExistence type="predicted"/>
<dbReference type="GO" id="GO:0003700">
    <property type="term" value="F:DNA-binding transcription factor activity"/>
    <property type="evidence" value="ECO:0007669"/>
    <property type="project" value="InterPro"/>
</dbReference>
<dbReference type="SMART" id="SM01134">
    <property type="entry name" value="DeoRC"/>
    <property type="match status" value="1"/>
</dbReference>
<dbReference type="Pfam" id="PF00455">
    <property type="entry name" value="DeoRC"/>
    <property type="match status" value="1"/>
</dbReference>
<evidence type="ECO:0000256" key="3">
    <source>
        <dbReference type="ARBA" id="ARBA00023163"/>
    </source>
</evidence>
<evidence type="ECO:0000256" key="2">
    <source>
        <dbReference type="ARBA" id="ARBA00023125"/>
    </source>
</evidence>
<dbReference type="SUPFAM" id="SSF46785">
    <property type="entry name" value="Winged helix' DNA-binding domain"/>
    <property type="match status" value="1"/>
</dbReference>
<feature type="domain" description="HTH deoR-type" evidence="4">
    <location>
        <begin position="3"/>
        <end position="58"/>
    </location>
</feature>
<evidence type="ECO:0000259" key="4">
    <source>
        <dbReference type="PROSITE" id="PS51000"/>
    </source>
</evidence>
<dbReference type="PRINTS" id="PR00037">
    <property type="entry name" value="HTHLACR"/>
</dbReference>
<dbReference type="InterPro" id="IPR036390">
    <property type="entry name" value="WH_DNA-bd_sf"/>
</dbReference>
<keyword evidence="3" id="KW-0804">Transcription</keyword>
<evidence type="ECO:0000313" key="6">
    <source>
        <dbReference type="EMBL" id="SEJ83891.1"/>
    </source>
</evidence>
<keyword evidence="8" id="KW-1185">Reference proteome</keyword>
<dbReference type="PANTHER" id="PTHR30363">
    <property type="entry name" value="HTH-TYPE TRANSCRIPTIONAL REGULATOR SRLR-RELATED"/>
    <property type="match status" value="1"/>
</dbReference>
<reference evidence="6 8" key="2">
    <citation type="submission" date="2016-10" db="EMBL/GenBank/DDBJ databases">
        <authorList>
            <person name="Varghese N."/>
            <person name="Submissions S."/>
        </authorList>
    </citation>
    <scope>NUCLEOTIDE SEQUENCE [LARGE SCALE GENOMIC DNA]</scope>
    <source>
        <strain evidence="6 8">DSM 22150</strain>
    </source>
</reference>
<dbReference type="PROSITE" id="PS00894">
    <property type="entry name" value="HTH_DEOR_1"/>
    <property type="match status" value="1"/>
</dbReference>
<dbReference type="STRING" id="640938.TR210_2678"/>
<evidence type="ECO:0000256" key="1">
    <source>
        <dbReference type="ARBA" id="ARBA00023015"/>
    </source>
</evidence>
<dbReference type="Gene3D" id="1.10.10.10">
    <property type="entry name" value="Winged helix-like DNA-binding domain superfamily/Winged helix DNA-binding domain"/>
    <property type="match status" value="1"/>
</dbReference>
<dbReference type="PANTHER" id="PTHR30363:SF44">
    <property type="entry name" value="AGA OPERON TRANSCRIPTIONAL REPRESSOR-RELATED"/>
    <property type="match status" value="1"/>
</dbReference>
<dbReference type="PROSITE" id="PS51000">
    <property type="entry name" value="HTH_DEOR_2"/>
    <property type="match status" value="1"/>
</dbReference>
<dbReference type="Proteomes" id="UP000076878">
    <property type="component" value="Unassembled WGS sequence"/>
</dbReference>
<accession>A0A143Z730</accession>
<organism evidence="5 7">
    <name type="scientific">Trichococcus ilyis</name>
    <dbReference type="NCBI Taxonomy" id="640938"/>
    <lineage>
        <taxon>Bacteria</taxon>
        <taxon>Bacillati</taxon>
        <taxon>Bacillota</taxon>
        <taxon>Bacilli</taxon>
        <taxon>Lactobacillales</taxon>
        <taxon>Carnobacteriaceae</taxon>
        <taxon>Trichococcus</taxon>
    </lineage>
</organism>
<dbReference type="InterPro" id="IPR037171">
    <property type="entry name" value="NagB/RpiA_transferase-like"/>
</dbReference>
<dbReference type="InterPro" id="IPR001034">
    <property type="entry name" value="DeoR_HTH"/>
</dbReference>
<sequence>MLKKERQNKILELLEEHSYLTIVEIADALEVSEMTIRRDVTELSKKNKLKKLYGGAEKLDSQRKELSTQEKIHANIDEKKYIGKVMNEIIQDNSTIFVGAGTTILYALQLINRKNLFFITNSLIAFMYLREHTDYRIILTGGEFSPVTEEFVGEVAIKSFESLNIDIAFAATNGIIDNNVTTAQFVEGAVQNAALAKAKIKCVVADSSKIGVSDIYTFCNLNDFDYLITDEKISKEIFDHYSQYTTILKEHAK</sequence>
<evidence type="ECO:0000313" key="8">
    <source>
        <dbReference type="Proteomes" id="UP000199280"/>
    </source>
</evidence>
<gene>
    <name evidence="6" type="ORF">SAMN05216375_13024</name>
    <name evidence="5" type="ORF">TR210_2678</name>
</gene>
<dbReference type="Gene3D" id="3.40.50.1360">
    <property type="match status" value="1"/>
</dbReference>
<dbReference type="GO" id="GO:0003677">
    <property type="term" value="F:DNA binding"/>
    <property type="evidence" value="ECO:0007669"/>
    <property type="project" value="UniProtKB-KW"/>
</dbReference>
<dbReference type="InterPro" id="IPR018356">
    <property type="entry name" value="Tscrpt_reg_HTH_DeoR_CS"/>
</dbReference>
<evidence type="ECO:0000313" key="5">
    <source>
        <dbReference type="EMBL" id="CZR09122.1"/>
    </source>
</evidence>
<dbReference type="InterPro" id="IPR036388">
    <property type="entry name" value="WH-like_DNA-bd_sf"/>
</dbReference>
<dbReference type="EMBL" id="FJNB01000027">
    <property type="protein sequence ID" value="CZR09122.1"/>
    <property type="molecule type" value="Genomic_DNA"/>
</dbReference>
<dbReference type="InterPro" id="IPR014036">
    <property type="entry name" value="DeoR-like_C"/>
</dbReference>
<dbReference type="AlphaFoldDB" id="A0A143Z730"/>
<keyword evidence="2" id="KW-0238">DNA-binding</keyword>